<dbReference type="RefSeq" id="WP_133225023.1">
    <property type="nucleotide sequence ID" value="NZ_SMRT01000001.1"/>
</dbReference>
<dbReference type="Proteomes" id="UP000295636">
    <property type="component" value="Unassembled WGS sequence"/>
</dbReference>
<dbReference type="OrthoDB" id="9815829at2"/>
<keyword evidence="4" id="KW-1185">Reference proteome</keyword>
<evidence type="ECO:0000313" key="4">
    <source>
        <dbReference type="Proteomes" id="UP000295636"/>
    </source>
</evidence>
<evidence type="ECO:0000313" key="3">
    <source>
        <dbReference type="EMBL" id="TDG00314.1"/>
    </source>
</evidence>
<protein>
    <submittedName>
        <fullName evidence="3">Glycosyltransferase family 2 protein</fullName>
    </submittedName>
</protein>
<dbReference type="Pfam" id="PF00535">
    <property type="entry name" value="Glycos_transf_2"/>
    <property type="match status" value="1"/>
</dbReference>
<dbReference type="Gene3D" id="3.90.550.10">
    <property type="entry name" value="Spore Coat Polysaccharide Biosynthesis Protein SpsA, Chain A"/>
    <property type="match status" value="1"/>
</dbReference>
<sequence length="301" mass="34481">MIPTVSVVIAAYNVEPYIAKAVHSVLAQTFQDFEMIIVDDRSTDGTADAVRAIRDVRIRLLVNDTNRGPSYSRNRAIRLSRGKWIAMLDGDDWWQENRLQHMLSFANELQADIVVDDLLLIRDGETKPWSTYLKSRERVIGPIADKTRIDALKMIRDDYGYLNPIISAKLIKDNGLEYKNGLHYGEDFRFLLECIITAGSMCICTQPLYYYRFRDNSLTAGNKAAASFQAQLGSVNQLLEKYARRGDIVRELRKYRSKKALNLAEAVIRADFKKGRLLRPSWAMLQHPLVIKPLLRSLIRS</sequence>
<gene>
    <name evidence="3" type="ORF">E1757_01325</name>
</gene>
<dbReference type="CDD" id="cd00761">
    <property type="entry name" value="Glyco_tranf_GTA_type"/>
    <property type="match status" value="1"/>
</dbReference>
<name>A0A4R5KWD6_9BACL</name>
<dbReference type="PANTHER" id="PTHR22916:SF3">
    <property type="entry name" value="UDP-GLCNAC:BETAGAL BETA-1,3-N-ACETYLGLUCOSAMINYLTRANSFERASE-LIKE PROTEIN 1"/>
    <property type="match status" value="1"/>
</dbReference>
<feature type="domain" description="Glycosyltransferase 2-like" evidence="2">
    <location>
        <begin position="6"/>
        <end position="134"/>
    </location>
</feature>
<evidence type="ECO:0000256" key="1">
    <source>
        <dbReference type="ARBA" id="ARBA00006739"/>
    </source>
</evidence>
<comment type="caution">
    <text evidence="3">The sequence shown here is derived from an EMBL/GenBank/DDBJ whole genome shotgun (WGS) entry which is preliminary data.</text>
</comment>
<dbReference type="EMBL" id="SMRT01000001">
    <property type="protein sequence ID" value="TDG00314.1"/>
    <property type="molecule type" value="Genomic_DNA"/>
</dbReference>
<organism evidence="3 4">
    <name type="scientific">Paenibacillus piri</name>
    <dbReference type="NCBI Taxonomy" id="2547395"/>
    <lineage>
        <taxon>Bacteria</taxon>
        <taxon>Bacillati</taxon>
        <taxon>Bacillota</taxon>
        <taxon>Bacilli</taxon>
        <taxon>Bacillales</taxon>
        <taxon>Paenibacillaceae</taxon>
        <taxon>Paenibacillus</taxon>
    </lineage>
</organism>
<keyword evidence="3" id="KW-0808">Transferase</keyword>
<dbReference type="AlphaFoldDB" id="A0A4R5KWD6"/>
<dbReference type="GO" id="GO:0016758">
    <property type="term" value="F:hexosyltransferase activity"/>
    <property type="evidence" value="ECO:0007669"/>
    <property type="project" value="UniProtKB-ARBA"/>
</dbReference>
<dbReference type="PANTHER" id="PTHR22916">
    <property type="entry name" value="GLYCOSYLTRANSFERASE"/>
    <property type="match status" value="1"/>
</dbReference>
<dbReference type="InterPro" id="IPR001173">
    <property type="entry name" value="Glyco_trans_2-like"/>
</dbReference>
<dbReference type="SUPFAM" id="SSF53448">
    <property type="entry name" value="Nucleotide-diphospho-sugar transferases"/>
    <property type="match status" value="1"/>
</dbReference>
<reference evidence="3 4" key="1">
    <citation type="submission" date="2019-03" db="EMBL/GenBank/DDBJ databases">
        <title>This is whole genome sequence of Paenibacillus sp MS74 strain.</title>
        <authorList>
            <person name="Trinh H.N."/>
        </authorList>
    </citation>
    <scope>NUCLEOTIDE SEQUENCE [LARGE SCALE GENOMIC DNA]</scope>
    <source>
        <strain evidence="3 4">MS74</strain>
    </source>
</reference>
<proteinExistence type="inferred from homology"/>
<evidence type="ECO:0000259" key="2">
    <source>
        <dbReference type="Pfam" id="PF00535"/>
    </source>
</evidence>
<comment type="similarity">
    <text evidence="1">Belongs to the glycosyltransferase 2 family.</text>
</comment>
<dbReference type="InterPro" id="IPR029044">
    <property type="entry name" value="Nucleotide-diphossugar_trans"/>
</dbReference>
<accession>A0A4R5KWD6</accession>